<dbReference type="FunFam" id="3.40.50.300:FF:000087">
    <property type="entry name" value="Recombinase RecA"/>
    <property type="match status" value="1"/>
</dbReference>
<feature type="domain" description="RecA family profile 2" evidence="14">
    <location>
        <begin position="237"/>
        <end position="310"/>
    </location>
</feature>
<dbReference type="NCBIfam" id="TIGR02012">
    <property type="entry name" value="tigrfam_recA"/>
    <property type="match status" value="1"/>
</dbReference>
<feature type="compositionally biased region" description="Basic and acidic residues" evidence="12">
    <location>
        <begin position="32"/>
        <end position="45"/>
    </location>
</feature>
<comment type="caution">
    <text evidence="15">The sequence shown here is derived from an EMBL/GenBank/DDBJ whole genome shotgun (WGS) entry which is preliminary data.</text>
</comment>
<dbReference type="InterPro" id="IPR049428">
    <property type="entry name" value="RecA-like_N"/>
</dbReference>
<evidence type="ECO:0000256" key="5">
    <source>
        <dbReference type="ARBA" id="ARBA00023125"/>
    </source>
</evidence>
<keyword evidence="3 9" id="KW-0547">Nucleotide-binding</keyword>
<sequence>MTLPDRITREPERLEALRGHPMAAASRKRTSERKAEDRKGDKRNKALELALSQIDKQFGKGSVMRLGDDTRPPVQVIPTGSLALDVALGIGGLPRGRVIEIYGPESSGKTTVALHAVANAQKAGGNAAFIDAEHALDPVYAKALGVDIDNLLVSQPDTGEQALEIADMLIRSGGIDIIVIDSVAALVPKAEIEGEMGDSHVGLQARLMSQALRKITGALSATGTTAIFINQLREKIGVFFGSPETTTGGKALKFYASVRIDVRRIETLKEAGAPVANRTRAKVVKNKMAPPFKQAEFDIVYGKGISREGSIIDMGVEAGIIRKSGSWFTYGDDQLGQGKENVRQFLADNPELAKEIEDKILISLGIGEAPEAEPEPLPEVIDPSEDAGF</sequence>
<dbReference type="Pfam" id="PF00154">
    <property type="entry name" value="RecA_N"/>
    <property type="match status" value="1"/>
</dbReference>
<evidence type="ECO:0000256" key="12">
    <source>
        <dbReference type="SAM" id="MobiDB-lite"/>
    </source>
</evidence>
<keyword evidence="4 9" id="KW-0067">ATP-binding</keyword>
<dbReference type="Proteomes" id="UP000013015">
    <property type="component" value="Unassembled WGS sequence"/>
</dbReference>
<dbReference type="GO" id="GO:0005524">
    <property type="term" value="F:ATP binding"/>
    <property type="evidence" value="ECO:0007669"/>
    <property type="project" value="UniProtKB-UniRule"/>
</dbReference>
<dbReference type="InterPro" id="IPR020588">
    <property type="entry name" value="RecA_ATP-bd"/>
</dbReference>
<dbReference type="InterPro" id="IPR003593">
    <property type="entry name" value="AAA+_ATPase"/>
</dbReference>
<dbReference type="InterPro" id="IPR027417">
    <property type="entry name" value="P-loop_NTPase"/>
</dbReference>
<dbReference type="SUPFAM" id="SSF54752">
    <property type="entry name" value="RecA protein, C-terminal domain"/>
    <property type="match status" value="1"/>
</dbReference>
<gene>
    <name evidence="9 15" type="primary">recA</name>
    <name evidence="15" type="ORF">HMPREF9004_0155</name>
</gene>
<dbReference type="GO" id="GO:0006310">
    <property type="term" value="P:DNA recombination"/>
    <property type="evidence" value="ECO:0007669"/>
    <property type="project" value="UniProtKB-UniRule"/>
</dbReference>
<dbReference type="PROSITE" id="PS50163">
    <property type="entry name" value="RECA_3"/>
    <property type="match status" value="1"/>
</dbReference>
<name>N6X6F0_9ACTO</name>
<dbReference type="PANTHER" id="PTHR45900">
    <property type="entry name" value="RECA"/>
    <property type="match status" value="1"/>
</dbReference>
<feature type="compositionally biased region" description="Basic and acidic residues" evidence="12">
    <location>
        <begin position="1"/>
        <end position="18"/>
    </location>
</feature>
<dbReference type="PROSITE" id="PS50162">
    <property type="entry name" value="RECA_2"/>
    <property type="match status" value="1"/>
</dbReference>
<feature type="compositionally biased region" description="Acidic residues" evidence="12">
    <location>
        <begin position="370"/>
        <end position="389"/>
    </location>
</feature>
<comment type="subcellular location">
    <subcellularLocation>
        <location evidence="9">Cytoplasm</location>
    </subcellularLocation>
</comment>
<accession>N6X6F0</accession>
<evidence type="ECO:0000256" key="7">
    <source>
        <dbReference type="ARBA" id="ARBA00023236"/>
    </source>
</evidence>
<dbReference type="PANTHER" id="PTHR45900:SF1">
    <property type="entry name" value="MITOCHONDRIAL DNA REPAIR PROTEIN RECA HOMOLOG-RELATED"/>
    <property type="match status" value="1"/>
</dbReference>
<dbReference type="GO" id="GO:0009432">
    <property type="term" value="P:SOS response"/>
    <property type="evidence" value="ECO:0007669"/>
    <property type="project" value="UniProtKB-UniRule"/>
</dbReference>
<dbReference type="GO" id="GO:0006281">
    <property type="term" value="P:DNA repair"/>
    <property type="evidence" value="ECO:0007669"/>
    <property type="project" value="UniProtKB-UniRule"/>
</dbReference>
<dbReference type="Gene3D" id="3.40.50.300">
    <property type="entry name" value="P-loop containing nucleotide triphosphate hydrolases"/>
    <property type="match status" value="1"/>
</dbReference>
<organism evidence="15 16">
    <name type="scientific">Schaalia cardiffensis F0333</name>
    <dbReference type="NCBI Taxonomy" id="888050"/>
    <lineage>
        <taxon>Bacteria</taxon>
        <taxon>Bacillati</taxon>
        <taxon>Actinomycetota</taxon>
        <taxon>Actinomycetes</taxon>
        <taxon>Actinomycetales</taxon>
        <taxon>Actinomycetaceae</taxon>
        <taxon>Schaalia</taxon>
    </lineage>
</organism>
<evidence type="ECO:0000256" key="2">
    <source>
        <dbReference type="ARBA" id="ARBA00015553"/>
    </source>
</evidence>
<dbReference type="InterPro" id="IPR023400">
    <property type="entry name" value="RecA_C_sf"/>
</dbReference>
<keyword evidence="16" id="KW-1185">Reference proteome</keyword>
<proteinExistence type="inferred from homology"/>
<keyword evidence="6 9" id="KW-0233">DNA recombination</keyword>
<dbReference type="EMBL" id="AQHZ01000001">
    <property type="protein sequence ID" value="ENO19236.1"/>
    <property type="molecule type" value="Genomic_DNA"/>
</dbReference>
<evidence type="ECO:0000256" key="3">
    <source>
        <dbReference type="ARBA" id="ARBA00022741"/>
    </source>
</evidence>
<evidence type="ECO:0000259" key="14">
    <source>
        <dbReference type="PROSITE" id="PS50163"/>
    </source>
</evidence>
<evidence type="ECO:0000313" key="16">
    <source>
        <dbReference type="Proteomes" id="UP000013015"/>
    </source>
</evidence>
<feature type="binding site" evidence="9">
    <location>
        <begin position="103"/>
        <end position="110"/>
    </location>
    <ligand>
        <name>ATP</name>
        <dbReference type="ChEBI" id="CHEBI:30616"/>
    </ligand>
</feature>
<keyword evidence="9 10" id="KW-0234">DNA repair</keyword>
<keyword evidence="5 9" id="KW-0238">DNA-binding</keyword>
<evidence type="ECO:0000256" key="10">
    <source>
        <dbReference type="RuleBase" id="RU000526"/>
    </source>
</evidence>
<dbReference type="eggNOG" id="COG0468">
    <property type="taxonomic scope" value="Bacteria"/>
</dbReference>
<dbReference type="InterPro" id="IPR013765">
    <property type="entry name" value="DNA_recomb/repair_RecA"/>
</dbReference>
<dbReference type="STRING" id="888050.HMPREF9004_0155"/>
<feature type="region of interest" description="Disordered" evidence="12">
    <location>
        <begin position="1"/>
        <end position="45"/>
    </location>
</feature>
<dbReference type="HOGENOM" id="CLU_040469_3_2_11"/>
<comment type="similarity">
    <text evidence="1 9 11">Belongs to the RecA family.</text>
</comment>
<dbReference type="Pfam" id="PF21096">
    <property type="entry name" value="RecA_C"/>
    <property type="match status" value="1"/>
</dbReference>
<dbReference type="SUPFAM" id="SSF52540">
    <property type="entry name" value="P-loop containing nucleoside triphosphate hydrolases"/>
    <property type="match status" value="1"/>
</dbReference>
<evidence type="ECO:0000256" key="6">
    <source>
        <dbReference type="ARBA" id="ARBA00023172"/>
    </source>
</evidence>
<evidence type="ECO:0000256" key="11">
    <source>
        <dbReference type="RuleBase" id="RU004527"/>
    </source>
</evidence>
<dbReference type="PROSITE" id="PS00321">
    <property type="entry name" value="RECA_1"/>
    <property type="match status" value="1"/>
</dbReference>
<dbReference type="SMART" id="SM00382">
    <property type="entry name" value="AAA"/>
    <property type="match status" value="1"/>
</dbReference>
<evidence type="ECO:0000256" key="9">
    <source>
        <dbReference type="HAMAP-Rule" id="MF_00268"/>
    </source>
</evidence>
<dbReference type="PRINTS" id="PR00142">
    <property type="entry name" value="RECA"/>
</dbReference>
<dbReference type="InterPro" id="IPR020584">
    <property type="entry name" value="DNA_recomb/repair_RecA_CS"/>
</dbReference>
<keyword evidence="7 9" id="KW-0742">SOS response</keyword>
<evidence type="ECO:0000256" key="8">
    <source>
        <dbReference type="ARBA" id="ARBA00033319"/>
    </source>
</evidence>
<dbReference type="InterPro" id="IPR049261">
    <property type="entry name" value="RecA-like_C"/>
</dbReference>
<keyword evidence="9 11" id="KW-0227">DNA damage</keyword>
<protein>
    <recommendedName>
        <fullName evidence="2 9">Protein RecA</fullName>
    </recommendedName>
    <alternativeName>
        <fullName evidence="8 9">Recombinase A</fullName>
    </alternativeName>
</protein>
<dbReference type="AlphaFoldDB" id="N6X6F0"/>
<dbReference type="CDD" id="cd00983">
    <property type="entry name" value="RecA"/>
    <property type="match status" value="1"/>
</dbReference>
<keyword evidence="9" id="KW-0963">Cytoplasm</keyword>
<evidence type="ECO:0000313" key="15">
    <source>
        <dbReference type="EMBL" id="ENO19236.1"/>
    </source>
</evidence>
<dbReference type="GO" id="GO:0140664">
    <property type="term" value="F:ATP-dependent DNA damage sensor activity"/>
    <property type="evidence" value="ECO:0007669"/>
    <property type="project" value="InterPro"/>
</dbReference>
<dbReference type="PATRIC" id="fig|888050.3.peg.154"/>
<comment type="function">
    <text evidence="9">Can catalyze the hydrolysis of ATP in the presence of single-stranded DNA, the ATP-dependent uptake of single-stranded DNA by duplex DNA, and the ATP-dependent hybridization of homologous single-stranded DNAs. It interacts with LexA causing its activation and leading to its autocatalytic cleavage.</text>
</comment>
<dbReference type="GO" id="GO:0003697">
    <property type="term" value="F:single-stranded DNA binding"/>
    <property type="evidence" value="ECO:0007669"/>
    <property type="project" value="UniProtKB-UniRule"/>
</dbReference>
<evidence type="ECO:0000259" key="13">
    <source>
        <dbReference type="PROSITE" id="PS50162"/>
    </source>
</evidence>
<dbReference type="GO" id="GO:0005829">
    <property type="term" value="C:cytosol"/>
    <property type="evidence" value="ECO:0007669"/>
    <property type="project" value="TreeGrafter"/>
</dbReference>
<evidence type="ECO:0000256" key="1">
    <source>
        <dbReference type="ARBA" id="ARBA00009391"/>
    </source>
</evidence>
<feature type="domain" description="RecA family profile 1" evidence="13">
    <location>
        <begin position="73"/>
        <end position="232"/>
    </location>
</feature>
<dbReference type="GO" id="GO:0003684">
    <property type="term" value="F:damaged DNA binding"/>
    <property type="evidence" value="ECO:0007669"/>
    <property type="project" value="UniProtKB-UniRule"/>
</dbReference>
<dbReference type="HAMAP" id="MF_00268">
    <property type="entry name" value="RecA"/>
    <property type="match status" value="1"/>
</dbReference>
<reference evidence="15 16" key="1">
    <citation type="submission" date="2013-03" db="EMBL/GenBank/DDBJ databases">
        <title>Reference genome for the Human Microbiome Project.</title>
        <authorList>
            <person name="Aqrawi P."/>
            <person name="Ayvaz T."/>
            <person name="Bess C."/>
            <person name="Blankenburg K."/>
            <person name="Coyle M."/>
            <person name="Deng J."/>
            <person name="Forbes L."/>
            <person name="Fowler G."/>
            <person name="Francisco L."/>
            <person name="Fu Q."/>
            <person name="Gibbs R."/>
            <person name="Gross S."/>
            <person name="Gubbala S."/>
            <person name="Hale W."/>
            <person name="Hemphill L."/>
            <person name="Highlander S."/>
            <person name="Hirani K."/>
            <person name="Jackson L."/>
            <person name="Jakkamsetti A."/>
            <person name="Javaid M."/>
            <person name="Jayaseelan J.C."/>
            <person name="Jiang H."/>
            <person name="Joshi V."/>
            <person name="Korchina V."/>
            <person name="Kovar C."/>
            <person name="Lara F."/>
            <person name="Lee S."/>
            <person name="Liu Y."/>
            <person name="Mata R."/>
            <person name="Mathew T."/>
            <person name="Munidasa M."/>
            <person name="Muzny D."/>
            <person name="Nazareth L."/>
            <person name="Ngo R."/>
            <person name="Nguyen L."/>
            <person name="Nguyen N."/>
            <person name="Okwuonu G."/>
            <person name="Ongeri F."/>
            <person name="Palculict T."/>
            <person name="Patil S."/>
            <person name="Petrosino J."/>
            <person name="Pham C."/>
            <person name="Pham P."/>
            <person name="Pu L.-L."/>
            <person name="Qin X."/>
            <person name="Qu J."/>
            <person name="Reid J."/>
            <person name="Ross M."/>
            <person name="Ruth R."/>
            <person name="Saada N."/>
            <person name="San Lucas F."/>
            <person name="Santibanez J."/>
            <person name="Shang Y."/>
            <person name="Simmons D."/>
            <person name="Song X.-Z."/>
            <person name="Tang L.-Y."/>
            <person name="Thornton R."/>
            <person name="Warren J."/>
            <person name="Weissenberger G."/>
            <person name="Wilczek-Boney K."/>
            <person name="Worley K."/>
            <person name="Youmans B."/>
            <person name="Zhang J."/>
            <person name="Zhang L."/>
            <person name="Zhao Z."/>
            <person name="Zhou C."/>
            <person name="Zhu D."/>
            <person name="Zhu Y."/>
        </authorList>
    </citation>
    <scope>NUCLEOTIDE SEQUENCE [LARGE SCALE GENOMIC DNA]</scope>
    <source>
        <strain evidence="15 16">F0333</strain>
    </source>
</reference>
<dbReference type="InterPro" id="IPR020587">
    <property type="entry name" value="RecA_monomer-monomer_interface"/>
</dbReference>
<feature type="region of interest" description="Disordered" evidence="12">
    <location>
        <begin position="367"/>
        <end position="389"/>
    </location>
</feature>
<evidence type="ECO:0000256" key="4">
    <source>
        <dbReference type="ARBA" id="ARBA00022840"/>
    </source>
</evidence>